<dbReference type="GO" id="GO:0043565">
    <property type="term" value="F:sequence-specific DNA binding"/>
    <property type="evidence" value="ECO:0007669"/>
    <property type="project" value="InterPro"/>
</dbReference>
<dbReference type="AlphaFoldDB" id="A0A6N7YXI8"/>
<dbReference type="PANTHER" id="PTHR46796">
    <property type="entry name" value="HTH-TYPE TRANSCRIPTIONAL ACTIVATOR RHAS-RELATED"/>
    <property type="match status" value="1"/>
</dbReference>
<keyword evidence="1" id="KW-0805">Transcription regulation</keyword>
<dbReference type="Pfam" id="PF12833">
    <property type="entry name" value="HTH_18"/>
    <property type="match status" value="1"/>
</dbReference>
<gene>
    <name evidence="5" type="ORF">GKO32_21900</name>
</gene>
<dbReference type="InterPro" id="IPR018060">
    <property type="entry name" value="HTH_AraC"/>
</dbReference>
<dbReference type="PROSITE" id="PS01124">
    <property type="entry name" value="HTH_ARAC_FAMILY_2"/>
    <property type="match status" value="1"/>
</dbReference>
<protein>
    <submittedName>
        <fullName evidence="5">Helix-turn-helix domain-containing protein</fullName>
    </submittedName>
</protein>
<reference evidence="5 6" key="1">
    <citation type="submission" date="2019-11" db="EMBL/GenBank/DDBJ databases">
        <title>Draft genome of Amycolatopsis RM579.</title>
        <authorList>
            <person name="Duangmal K."/>
            <person name="Mingma R."/>
        </authorList>
    </citation>
    <scope>NUCLEOTIDE SEQUENCE [LARGE SCALE GENOMIC DNA]</scope>
    <source>
        <strain evidence="5 6">RM579</strain>
    </source>
</reference>
<dbReference type="SUPFAM" id="SSF46689">
    <property type="entry name" value="Homeodomain-like"/>
    <property type="match status" value="1"/>
</dbReference>
<evidence type="ECO:0000256" key="1">
    <source>
        <dbReference type="ARBA" id="ARBA00023015"/>
    </source>
</evidence>
<dbReference type="EMBL" id="WMBA01000036">
    <property type="protein sequence ID" value="MTD56598.1"/>
    <property type="molecule type" value="Genomic_DNA"/>
</dbReference>
<dbReference type="SMART" id="SM00342">
    <property type="entry name" value="HTH_ARAC"/>
    <property type="match status" value="1"/>
</dbReference>
<dbReference type="InterPro" id="IPR009057">
    <property type="entry name" value="Homeodomain-like_sf"/>
</dbReference>
<comment type="caution">
    <text evidence="5">The sequence shown here is derived from an EMBL/GenBank/DDBJ whole genome shotgun (WGS) entry which is preliminary data.</text>
</comment>
<accession>A0A6N7YXI8</accession>
<dbReference type="Gene3D" id="1.10.10.60">
    <property type="entry name" value="Homeodomain-like"/>
    <property type="match status" value="1"/>
</dbReference>
<evidence type="ECO:0000256" key="3">
    <source>
        <dbReference type="ARBA" id="ARBA00023163"/>
    </source>
</evidence>
<organism evidence="5 6">
    <name type="scientific">Amycolatopsis pithecellobii</name>
    <dbReference type="NCBI Taxonomy" id="664692"/>
    <lineage>
        <taxon>Bacteria</taxon>
        <taxon>Bacillati</taxon>
        <taxon>Actinomycetota</taxon>
        <taxon>Actinomycetes</taxon>
        <taxon>Pseudonocardiales</taxon>
        <taxon>Pseudonocardiaceae</taxon>
        <taxon>Amycolatopsis</taxon>
    </lineage>
</organism>
<dbReference type="PANTHER" id="PTHR46796:SF6">
    <property type="entry name" value="ARAC SUBFAMILY"/>
    <property type="match status" value="1"/>
</dbReference>
<proteinExistence type="predicted"/>
<feature type="domain" description="HTH araC/xylS-type" evidence="4">
    <location>
        <begin position="97"/>
        <end position="198"/>
    </location>
</feature>
<dbReference type="InterPro" id="IPR050204">
    <property type="entry name" value="AraC_XylS_family_regulators"/>
</dbReference>
<evidence type="ECO:0000313" key="5">
    <source>
        <dbReference type="EMBL" id="MTD56598.1"/>
    </source>
</evidence>
<dbReference type="GO" id="GO:0003700">
    <property type="term" value="F:DNA-binding transcription factor activity"/>
    <property type="evidence" value="ECO:0007669"/>
    <property type="project" value="InterPro"/>
</dbReference>
<keyword evidence="6" id="KW-1185">Reference proteome</keyword>
<keyword evidence="3" id="KW-0804">Transcription</keyword>
<evidence type="ECO:0000313" key="6">
    <source>
        <dbReference type="Proteomes" id="UP000440096"/>
    </source>
</evidence>
<evidence type="ECO:0000256" key="2">
    <source>
        <dbReference type="ARBA" id="ARBA00023125"/>
    </source>
</evidence>
<dbReference type="Proteomes" id="UP000440096">
    <property type="component" value="Unassembled WGS sequence"/>
</dbReference>
<evidence type="ECO:0000259" key="4">
    <source>
        <dbReference type="PROSITE" id="PS01124"/>
    </source>
</evidence>
<dbReference type="OrthoDB" id="9799345at2"/>
<keyword evidence="2" id="KW-0238">DNA-binding</keyword>
<name>A0A6N7YXI8_9PSEU</name>
<sequence>MTDRPYDLVLEEPYDIVVIGIPQTLLGVHAHALRARTAIAVPAATDTRRLVRGFFSGIAETLVAGSPAGRHLADALVAMVRWELAGIPMASAENLADRVEAYCLAGLADPALSVESVARAHRVSVRYLHKLFESRELSLAAWIRRQRLTRIRHDLADPAFEGRTVAAIAARWGVTDARHLSRALKAEFGVTAAEIRRAARKPPGEVVTPGSSRCS</sequence>